<dbReference type="Pfam" id="PF01814">
    <property type="entry name" value="Hemerythrin"/>
    <property type="match status" value="1"/>
</dbReference>
<dbReference type="EMBL" id="BSDS01000002">
    <property type="protein sequence ID" value="GLI39854.1"/>
    <property type="molecule type" value="Genomic_DNA"/>
</dbReference>
<dbReference type="PANTHER" id="PTHR39966:SF1">
    <property type="entry name" value="HEMERYTHRIN-LIKE DOMAIN-CONTAINING PROTEIN"/>
    <property type="match status" value="1"/>
</dbReference>
<proteinExistence type="predicted"/>
<dbReference type="InterPro" id="IPR012312">
    <property type="entry name" value="Hemerythrin-like"/>
</dbReference>
<keyword evidence="3" id="KW-1185">Reference proteome</keyword>
<dbReference type="GO" id="GO:0005886">
    <property type="term" value="C:plasma membrane"/>
    <property type="evidence" value="ECO:0007669"/>
    <property type="project" value="TreeGrafter"/>
</dbReference>
<reference evidence="2" key="1">
    <citation type="submission" date="2022-12" db="EMBL/GenBank/DDBJ databases">
        <title>Reference genome sequencing for broad-spectrum identification of bacterial and archaeal isolates by mass spectrometry.</title>
        <authorList>
            <person name="Sekiguchi Y."/>
            <person name="Tourlousse D.M."/>
        </authorList>
    </citation>
    <scope>NUCLEOTIDE SEQUENCE</scope>
    <source>
        <strain evidence="2">H2</strain>
    </source>
</reference>
<name>A0A9W6LEP5_9BACT</name>
<dbReference type="Proteomes" id="UP001144352">
    <property type="component" value="Unassembled WGS sequence"/>
</dbReference>
<dbReference type="Gene3D" id="1.20.120.520">
    <property type="entry name" value="nmb1532 protein domain like"/>
    <property type="match status" value="1"/>
</dbReference>
<comment type="caution">
    <text evidence="2">The sequence shown here is derived from an EMBL/GenBank/DDBJ whole genome shotgun (WGS) entry which is preliminary data.</text>
</comment>
<evidence type="ECO:0000313" key="3">
    <source>
        <dbReference type="Proteomes" id="UP001144352"/>
    </source>
</evidence>
<dbReference type="RefSeq" id="WP_214184683.1">
    <property type="nucleotide sequence ID" value="NZ_BSDS01000002.1"/>
</dbReference>
<protein>
    <submittedName>
        <fullName evidence="2">Cation-binding protein</fullName>
    </submittedName>
</protein>
<accession>A0A9W6LEP5</accession>
<organism evidence="2 3">
    <name type="scientific">Geobacter hydrogenophilus</name>
    <dbReference type="NCBI Taxonomy" id="40983"/>
    <lineage>
        <taxon>Bacteria</taxon>
        <taxon>Pseudomonadati</taxon>
        <taxon>Thermodesulfobacteriota</taxon>
        <taxon>Desulfuromonadia</taxon>
        <taxon>Geobacterales</taxon>
        <taxon>Geobacteraceae</taxon>
        <taxon>Geobacter</taxon>
    </lineage>
</organism>
<evidence type="ECO:0000313" key="2">
    <source>
        <dbReference type="EMBL" id="GLI39854.1"/>
    </source>
</evidence>
<feature type="domain" description="Hemerythrin-like" evidence="1">
    <location>
        <begin position="5"/>
        <end position="141"/>
    </location>
</feature>
<dbReference type="AlphaFoldDB" id="A0A9W6LEP5"/>
<evidence type="ECO:0000259" key="1">
    <source>
        <dbReference type="Pfam" id="PF01814"/>
    </source>
</evidence>
<sequence length="188" mass="21179">MKRDITQALVEEHRLILRMLALLERNAPLTAAGRYTNYRFYRDAVDFIRNYADRFHHAKEEDILFEALITNGMPRENSPVAAMLMEHDRGRAYVKAMEEAALAAEGGDTSRTGALAENALAYLTLLREHIDKEDTILYPLAERIIPEGKREGIVGGYEAAESRTPAGFAEHYLHLVEQYEAEATAKAA</sequence>
<gene>
    <name evidence="2" type="ORF">GHYDROH2_33550</name>
</gene>
<dbReference type="CDD" id="cd12108">
    <property type="entry name" value="Hr-like"/>
    <property type="match status" value="1"/>
</dbReference>
<dbReference type="PANTHER" id="PTHR39966">
    <property type="entry name" value="BLL2471 PROTEIN-RELATED"/>
    <property type="match status" value="1"/>
</dbReference>